<keyword evidence="4 10" id="KW-0081">Bacteriolytic enzyme</keyword>
<name>A0A6J5N8H2_9CAUD</name>
<dbReference type="GO" id="GO:0003796">
    <property type="term" value="F:lysozyme activity"/>
    <property type="evidence" value="ECO:0007669"/>
    <property type="project" value="UniProtKB-UniRule"/>
</dbReference>
<evidence type="ECO:0000256" key="9">
    <source>
        <dbReference type="ARBA" id="ARBA00023295"/>
    </source>
</evidence>
<sequence length="237" mass="25565">MNVNKATVDLIKQWEGCKLQAYQDGGGVWTIGYGTTAAAGLGIEPTKGMTITQKRAEELLLQGINKFAAQVDELITAKVNQNERGTCVSLAYNIGPDAFAKSTVLRELNAGNKDKAAAAFRMWNKDNGKVEKGLVNRREAEIALFLTPATADMHVYAPEFDEPVPFNTAIIRVMSTLIWGRKMNSSEIGGIVRTLVTALVAYLAGKNVIDNETAATIGGAVSTMVVAAWSVWSKRKA</sequence>
<accession>A0A6J5N8H2</accession>
<evidence type="ECO:0000256" key="11">
    <source>
        <dbReference type="RuleBase" id="RU003788"/>
    </source>
</evidence>
<evidence type="ECO:0000313" key="17">
    <source>
        <dbReference type="EMBL" id="CAB5226912.1"/>
    </source>
</evidence>
<dbReference type="InterPro" id="IPR058159">
    <property type="entry name" value="Phage_holin_10"/>
</dbReference>
<dbReference type="EMBL" id="LR798365">
    <property type="protein sequence ID" value="CAB5226912.1"/>
    <property type="molecule type" value="Genomic_DNA"/>
</dbReference>
<evidence type="ECO:0000256" key="8">
    <source>
        <dbReference type="ARBA" id="ARBA00023200"/>
    </source>
</evidence>
<evidence type="ECO:0000313" key="12">
    <source>
        <dbReference type="EMBL" id="CAB4155930.1"/>
    </source>
</evidence>
<evidence type="ECO:0000313" key="15">
    <source>
        <dbReference type="EMBL" id="CAB4189850.1"/>
    </source>
</evidence>
<evidence type="ECO:0000313" key="16">
    <source>
        <dbReference type="EMBL" id="CAB4196279.1"/>
    </source>
</evidence>
<dbReference type="EMBL" id="LR797241">
    <property type="protein sequence ID" value="CAB4196279.1"/>
    <property type="molecule type" value="Genomic_DNA"/>
</dbReference>
<dbReference type="InterPro" id="IPR002196">
    <property type="entry name" value="Glyco_hydro_24"/>
</dbReference>
<keyword evidence="6 10" id="KW-0204">Cytolysis</keyword>
<dbReference type="PANTHER" id="PTHR38107:SF3">
    <property type="entry name" value="LYSOZYME RRRD-RELATED"/>
    <property type="match status" value="1"/>
</dbReference>
<reference evidence="12" key="1">
    <citation type="submission" date="2020-04" db="EMBL/GenBank/DDBJ databases">
        <authorList>
            <person name="Chiriac C."/>
            <person name="Salcher M."/>
            <person name="Ghai R."/>
            <person name="Kavagutti S V."/>
        </authorList>
    </citation>
    <scope>NUCLEOTIDE SEQUENCE</scope>
</reference>
<organism evidence="12">
    <name type="scientific">uncultured Caudovirales phage</name>
    <dbReference type="NCBI Taxonomy" id="2100421"/>
    <lineage>
        <taxon>Viruses</taxon>
        <taxon>Duplodnaviria</taxon>
        <taxon>Heunggongvirae</taxon>
        <taxon>Uroviricota</taxon>
        <taxon>Caudoviricetes</taxon>
        <taxon>Peduoviridae</taxon>
        <taxon>Maltschvirus</taxon>
        <taxon>Maltschvirus maltsch</taxon>
    </lineage>
</organism>
<feature type="active site" description="Proton donor/acceptor" evidence="10">
    <location>
        <position position="24"/>
    </location>
</feature>
<comment type="similarity">
    <text evidence="10 11">Belongs to the glycosyl hydrolase 24 family.</text>
</comment>
<gene>
    <name evidence="14" type="ORF">UFOVP1064_45</name>
    <name evidence="15" type="ORF">UFOVP1197_18</name>
    <name evidence="16" type="ORF">UFOVP1294_72</name>
    <name evidence="17" type="ORF">UFOVP1515_70</name>
    <name evidence="12" type="ORF">UFOVP659_30</name>
    <name evidence="13" type="ORF">UFOVP885_9</name>
</gene>
<evidence type="ECO:0000256" key="1">
    <source>
        <dbReference type="ARBA" id="ARBA00000632"/>
    </source>
</evidence>
<evidence type="ECO:0000313" key="13">
    <source>
        <dbReference type="EMBL" id="CAB4169310.1"/>
    </source>
</evidence>
<evidence type="ECO:0000256" key="7">
    <source>
        <dbReference type="ARBA" id="ARBA00023142"/>
    </source>
</evidence>
<dbReference type="InterPro" id="IPR034690">
    <property type="entry name" value="Endolysin_T4_type"/>
</dbReference>
<dbReference type="EMBL" id="LR796846">
    <property type="protein sequence ID" value="CAB4169310.1"/>
    <property type="molecule type" value="Genomic_DNA"/>
</dbReference>
<evidence type="ECO:0000256" key="3">
    <source>
        <dbReference type="ARBA" id="ARBA00022612"/>
    </source>
</evidence>
<keyword evidence="7 10" id="KW-0578">Host cell lysis by virus</keyword>
<dbReference type="EMBL" id="LR797154">
    <property type="protein sequence ID" value="CAB4189850.1"/>
    <property type="molecule type" value="Genomic_DNA"/>
</dbReference>
<dbReference type="EMBL" id="LR796628">
    <property type="protein sequence ID" value="CAB4155930.1"/>
    <property type="molecule type" value="Genomic_DNA"/>
</dbReference>
<dbReference type="GO" id="GO:0016998">
    <property type="term" value="P:cell wall macromolecule catabolic process"/>
    <property type="evidence" value="ECO:0007669"/>
    <property type="project" value="InterPro"/>
</dbReference>
<dbReference type="InterPro" id="IPR023347">
    <property type="entry name" value="Lysozyme_dom_sf"/>
</dbReference>
<dbReference type="GO" id="GO:0042742">
    <property type="term" value="P:defense response to bacterium"/>
    <property type="evidence" value="ECO:0007669"/>
    <property type="project" value="UniProtKB-KW"/>
</dbReference>
<dbReference type="InterPro" id="IPR023346">
    <property type="entry name" value="Lysozyme-like_dom_sf"/>
</dbReference>
<evidence type="ECO:0000256" key="6">
    <source>
        <dbReference type="ARBA" id="ARBA00022852"/>
    </source>
</evidence>
<dbReference type="GO" id="GO:0030430">
    <property type="term" value="C:host cell cytoplasm"/>
    <property type="evidence" value="ECO:0007669"/>
    <property type="project" value="UniProtKB-SubCell"/>
</dbReference>
<dbReference type="Pfam" id="PF00959">
    <property type="entry name" value="Phage_lysozyme"/>
    <property type="match status" value="1"/>
</dbReference>
<keyword evidence="3 10" id="KW-1188">Viral release from host cell</keyword>
<keyword evidence="2 10" id="KW-0929">Antimicrobial</keyword>
<feature type="active site" description="Proton donor/acceptor" evidence="10">
    <location>
        <position position="15"/>
    </location>
</feature>
<comment type="catalytic activity">
    <reaction evidence="1 10 11">
        <text>Hydrolysis of (1-&gt;4)-beta-linkages between N-acetylmuramic acid and N-acetyl-D-glucosamine residues in a peptidoglycan and between N-acetyl-D-glucosamine residues in chitodextrins.</text>
        <dbReference type="EC" id="3.2.1.17"/>
    </reaction>
</comment>
<evidence type="ECO:0000313" key="14">
    <source>
        <dbReference type="EMBL" id="CAB4181574.1"/>
    </source>
</evidence>
<evidence type="ECO:0000256" key="5">
    <source>
        <dbReference type="ARBA" id="ARBA00022801"/>
    </source>
</evidence>
<comment type="subcellular location">
    <subcellularLocation>
        <location evidence="10">Host cytoplasm</location>
    </subcellularLocation>
    <text evidence="10">The endolysin is cytoplasmic, but can reach the periplasmic space with the help of the holins which disrupt the host cell membrane.</text>
</comment>
<dbReference type="CDD" id="cd00737">
    <property type="entry name" value="lyz_endolysin_autolysin"/>
    <property type="match status" value="1"/>
</dbReference>
<protein>
    <recommendedName>
        <fullName evidence="10">Endolysin</fullName>
        <ecNumber evidence="10">3.2.1.17</ecNumber>
    </recommendedName>
    <alternativeName>
        <fullName evidence="10">Lysis protein</fullName>
    </alternativeName>
    <alternativeName>
        <fullName evidence="10">Lysozyme</fullName>
    </alternativeName>
    <alternativeName>
        <fullName evidence="10">Muramidase</fullName>
    </alternativeName>
</protein>
<keyword evidence="5 10" id="KW-0378">Hydrolase</keyword>
<dbReference type="InterPro" id="IPR033907">
    <property type="entry name" value="Endolysin_autolysin"/>
</dbReference>
<dbReference type="InterPro" id="IPR051018">
    <property type="entry name" value="Bacteriophage_GH24"/>
</dbReference>
<dbReference type="GO" id="GO:0009253">
    <property type="term" value="P:peptidoglycan catabolic process"/>
    <property type="evidence" value="ECO:0007669"/>
    <property type="project" value="UniProtKB-UniRule"/>
</dbReference>
<evidence type="ECO:0000256" key="4">
    <source>
        <dbReference type="ARBA" id="ARBA00022638"/>
    </source>
</evidence>
<dbReference type="Pfam" id="PF23987">
    <property type="entry name" value="Phage_holin_10"/>
    <property type="match status" value="1"/>
</dbReference>
<evidence type="ECO:0000256" key="2">
    <source>
        <dbReference type="ARBA" id="ARBA00022529"/>
    </source>
</evidence>
<dbReference type="EC" id="3.2.1.17" evidence="10"/>
<evidence type="ECO:0000256" key="10">
    <source>
        <dbReference type="HAMAP-Rule" id="MF_04110"/>
    </source>
</evidence>
<dbReference type="Gene3D" id="1.10.530.40">
    <property type="match status" value="1"/>
</dbReference>
<dbReference type="EMBL" id="LR797015">
    <property type="protein sequence ID" value="CAB4181574.1"/>
    <property type="molecule type" value="Genomic_DNA"/>
</dbReference>
<comment type="function">
    <text evidence="10">Endolysin with lysozyme activity that degrades host peptidoglycans and participates with the holin and spanin proteins in the sequential events which lead to the programmed host cell lysis releasing the mature viral particles. Once the holin has permeabilized the host cell membrane, the endolysin can reach the periplasm and break down the peptidoglycan layer.</text>
</comment>
<keyword evidence="9 10" id="KW-0326">Glycosidase</keyword>
<keyword evidence="8 10" id="KW-1035">Host cytoplasm</keyword>
<dbReference type="PANTHER" id="PTHR38107">
    <property type="match status" value="1"/>
</dbReference>
<dbReference type="SUPFAM" id="SSF53955">
    <property type="entry name" value="Lysozyme-like"/>
    <property type="match status" value="1"/>
</dbReference>
<proteinExistence type="inferred from homology"/>
<dbReference type="HAMAP" id="MF_04110">
    <property type="entry name" value="ENDOLYSIN_T4"/>
    <property type="match status" value="1"/>
</dbReference>
<dbReference type="GO" id="GO:0044659">
    <property type="term" value="P:viral release from host cell by cytolysis"/>
    <property type="evidence" value="ECO:0007669"/>
    <property type="project" value="UniProtKB-UniRule"/>
</dbReference>